<evidence type="ECO:0000313" key="2">
    <source>
        <dbReference type="EMBL" id="MCQ5343055.1"/>
    </source>
</evidence>
<name>A0ABT1SUW0_9FIRM</name>
<protein>
    <submittedName>
        <fullName evidence="2">Uncharacterized protein</fullName>
    </submittedName>
</protein>
<feature type="compositionally biased region" description="Polar residues" evidence="1">
    <location>
        <begin position="513"/>
        <end position="525"/>
    </location>
</feature>
<dbReference type="Proteomes" id="UP001206692">
    <property type="component" value="Unassembled WGS sequence"/>
</dbReference>
<evidence type="ECO:0000256" key="1">
    <source>
        <dbReference type="SAM" id="MobiDB-lite"/>
    </source>
</evidence>
<feature type="compositionally biased region" description="Basic and acidic residues" evidence="1">
    <location>
        <begin position="434"/>
        <end position="446"/>
    </location>
</feature>
<dbReference type="EMBL" id="JANGEW010000015">
    <property type="protein sequence ID" value="MCQ5343055.1"/>
    <property type="molecule type" value="Genomic_DNA"/>
</dbReference>
<reference evidence="2 3" key="1">
    <citation type="submission" date="2022-06" db="EMBL/GenBank/DDBJ databases">
        <title>Isolation of gut microbiota from human fecal samples.</title>
        <authorList>
            <person name="Pamer E.G."/>
            <person name="Barat B."/>
            <person name="Waligurski E."/>
            <person name="Medina S."/>
            <person name="Paddock L."/>
            <person name="Mostad J."/>
        </authorList>
    </citation>
    <scope>NUCLEOTIDE SEQUENCE [LARGE SCALE GENOMIC DNA]</scope>
    <source>
        <strain evidence="2 3">DFI.1.1</strain>
    </source>
</reference>
<proteinExistence type="predicted"/>
<feature type="compositionally biased region" description="Polar residues" evidence="1">
    <location>
        <begin position="497"/>
        <end position="506"/>
    </location>
</feature>
<sequence length="660" mass="74100">MVSWNFPSNAGGQVRGVEDSGIATFNGNELKALARETCQNSLDAKAVGQACVRVEFCRYIIDYTDVPGHEQYKQILNRANDFWKDNANVQPFFDKAIRSFKHKFYVLRVSDYYTTGLSQPYNAKSFGGWNALTKIDGGATKSGDAGGSYGIGKNAPFSNSTLRLVFYRTLNEDNEIAAQGMSRLVSFLDLNDSTVTTTGVGYYGNPENNMPVPQIPELDKLNERSQMGTDVFIYGFNDAQETWERQMFVEILDNFLIAIYKGKLEVSIQNETLNKDTLKKYIEKYKQDVLHAYDDYCALIDKKAKEFNLPFRALGIFHLKLLVDSERKLNRKILVVRNSGMTLFQMDHLPNGIFFTGVLELEGQKLNEYFRQMESPTHDGWDPGRHSNAQEAADSIKEIKRWVRNRILENNKVEETEQTDVKGLGDNLSAENDGNEHGDRESLTDNIDKFTISEKKPKSFHGTLIISQDVKDQTSSKRRRAKQKDNSGKPDTPGVITDNSNDNPATRTRKGRNSSGNGKSHTGTVNPEGHDLVNTPNSGTGIGLDTKDSFEGTPKPKKEEVVPLSSVRLIRRDDDQYKLIFRSPKNVKNGMITIQAVGENGKKASLIIDAAREITNCSGTRADSGRISFAKIKKDAKAQVAITLRDAREYTMEVIVYEYK</sequence>
<evidence type="ECO:0000313" key="3">
    <source>
        <dbReference type="Proteomes" id="UP001206692"/>
    </source>
</evidence>
<keyword evidence="3" id="KW-1185">Reference proteome</keyword>
<feature type="region of interest" description="Disordered" evidence="1">
    <location>
        <begin position="414"/>
        <end position="446"/>
    </location>
</feature>
<comment type="caution">
    <text evidence="2">The sequence shown here is derived from an EMBL/GenBank/DDBJ whole genome shotgun (WGS) entry which is preliminary data.</text>
</comment>
<accession>A0ABT1SUW0</accession>
<gene>
    <name evidence="2" type="ORF">NE675_08485</name>
</gene>
<organism evidence="2 3">
    <name type="scientific">Megasphaera massiliensis</name>
    <dbReference type="NCBI Taxonomy" id="1232428"/>
    <lineage>
        <taxon>Bacteria</taxon>
        <taxon>Bacillati</taxon>
        <taxon>Bacillota</taxon>
        <taxon>Negativicutes</taxon>
        <taxon>Veillonellales</taxon>
        <taxon>Veillonellaceae</taxon>
        <taxon>Megasphaera</taxon>
    </lineage>
</organism>
<feature type="region of interest" description="Disordered" evidence="1">
    <location>
        <begin position="462"/>
        <end position="558"/>
    </location>
</feature>
<dbReference type="RefSeq" id="WP_062412419.1">
    <property type="nucleotide sequence ID" value="NZ_JAJCIO010000006.1"/>
</dbReference>
<feature type="compositionally biased region" description="Basic and acidic residues" evidence="1">
    <location>
        <begin position="545"/>
        <end position="558"/>
    </location>
</feature>